<dbReference type="EMBL" id="JAACJK010000171">
    <property type="protein sequence ID" value="KAF5320104.1"/>
    <property type="molecule type" value="Genomic_DNA"/>
</dbReference>
<comment type="caution">
    <text evidence="2">The sequence shown here is derived from an EMBL/GenBank/DDBJ whole genome shotgun (WGS) entry which is preliminary data.</text>
</comment>
<organism evidence="2 3">
    <name type="scientific">Ephemerocybe angulata</name>
    <dbReference type="NCBI Taxonomy" id="980116"/>
    <lineage>
        <taxon>Eukaryota</taxon>
        <taxon>Fungi</taxon>
        <taxon>Dikarya</taxon>
        <taxon>Basidiomycota</taxon>
        <taxon>Agaricomycotina</taxon>
        <taxon>Agaricomycetes</taxon>
        <taxon>Agaricomycetidae</taxon>
        <taxon>Agaricales</taxon>
        <taxon>Agaricineae</taxon>
        <taxon>Psathyrellaceae</taxon>
        <taxon>Ephemerocybe</taxon>
    </lineage>
</organism>
<protein>
    <submittedName>
        <fullName evidence="2">Uncharacterized protein</fullName>
    </submittedName>
</protein>
<feature type="region of interest" description="Disordered" evidence="1">
    <location>
        <begin position="279"/>
        <end position="333"/>
    </location>
</feature>
<dbReference type="AlphaFoldDB" id="A0A8H5BB68"/>
<accession>A0A8H5BB68</accession>
<feature type="compositionally biased region" description="Polar residues" evidence="1">
    <location>
        <begin position="282"/>
        <end position="291"/>
    </location>
</feature>
<sequence>MQVNHHLGMRSSSFLPPQGHMQPYLASSQPPQQSKTLPQKVMAALQGQWAASTGKGQVPPMPHMHGANIPGPSNGPQPFFPAHPRAYHDLSIDRLILAQAHRRLNVPIPNAAEVYHSTNRPEVKLHMLEANLQRGVNELWNMGKKCKLVSWDGKDVLLPQLAAFPTPSFTAPSVSQATAPAAVPTQVPTPAANVQQPSPQVAAPTVTVPHPAPQVPAPTVPVPKPAPLIATPTLLVPVPQLPAAQFSASTSSLCIPQASVIPTHTQSTLGKRRACEIEPETENANATSEPGPSTKKLKARASESKAAESAPIQRNGSNRQGTPAGARNVRKAKAAELAGAQGAQASSSKVVLEHLVPSLPLGGPVFATQDPNAEVDLCAPGQIFVPTAEVQNTEQLLDQYLSQFINLDQCESPAMETAPAIPQPQAQVEALTQSYLPAPYNNISGADNQFGATNNDLLWGEDPWPVDGNWDGSQPLVNHRWNLPVSSYENMNSVVGAGVTIGEMGHGLLSEAAQ</sequence>
<evidence type="ECO:0000313" key="3">
    <source>
        <dbReference type="Proteomes" id="UP000541558"/>
    </source>
</evidence>
<evidence type="ECO:0000256" key="1">
    <source>
        <dbReference type="SAM" id="MobiDB-lite"/>
    </source>
</evidence>
<feature type="compositionally biased region" description="Polar residues" evidence="1">
    <location>
        <begin position="312"/>
        <end position="321"/>
    </location>
</feature>
<feature type="region of interest" description="Disordered" evidence="1">
    <location>
        <begin position="1"/>
        <end position="38"/>
    </location>
</feature>
<dbReference type="Proteomes" id="UP000541558">
    <property type="component" value="Unassembled WGS sequence"/>
</dbReference>
<name>A0A8H5BB68_9AGAR</name>
<reference evidence="2 3" key="1">
    <citation type="journal article" date="2020" name="ISME J.">
        <title>Uncovering the hidden diversity of litter-decomposition mechanisms in mushroom-forming fungi.</title>
        <authorList>
            <person name="Floudas D."/>
            <person name="Bentzer J."/>
            <person name="Ahren D."/>
            <person name="Johansson T."/>
            <person name="Persson P."/>
            <person name="Tunlid A."/>
        </authorList>
    </citation>
    <scope>NUCLEOTIDE SEQUENCE [LARGE SCALE GENOMIC DNA]</scope>
    <source>
        <strain evidence="2 3">CBS 175.51</strain>
    </source>
</reference>
<evidence type="ECO:0000313" key="2">
    <source>
        <dbReference type="EMBL" id="KAF5320104.1"/>
    </source>
</evidence>
<proteinExistence type="predicted"/>
<feature type="compositionally biased region" description="Polar residues" evidence="1">
    <location>
        <begin position="25"/>
        <end position="37"/>
    </location>
</feature>
<keyword evidence="3" id="KW-1185">Reference proteome</keyword>
<gene>
    <name evidence="2" type="ORF">D9611_010387</name>
</gene>